<proteinExistence type="predicted"/>
<reference evidence="2" key="1">
    <citation type="submission" date="2023-07" db="EMBL/GenBank/DDBJ databases">
        <title>Functional and genomic diversity of the sorghum phyllosphere microbiome.</title>
        <authorList>
            <person name="Shade A."/>
        </authorList>
    </citation>
    <scope>NUCLEOTIDE SEQUENCE</scope>
    <source>
        <strain evidence="2">SORGH_AS_1067</strain>
    </source>
</reference>
<feature type="transmembrane region" description="Helical" evidence="1">
    <location>
        <begin position="159"/>
        <end position="181"/>
    </location>
</feature>
<accession>A0AAJ1U420</accession>
<organism evidence="2 3">
    <name type="scientific">Nocardioides zeae</name>
    <dbReference type="NCBI Taxonomy" id="1457234"/>
    <lineage>
        <taxon>Bacteria</taxon>
        <taxon>Bacillati</taxon>
        <taxon>Actinomycetota</taxon>
        <taxon>Actinomycetes</taxon>
        <taxon>Propionibacteriales</taxon>
        <taxon>Nocardioidaceae</taxon>
        <taxon>Nocardioides</taxon>
    </lineage>
</organism>
<name>A0AAJ1U420_9ACTN</name>
<feature type="transmembrane region" description="Helical" evidence="1">
    <location>
        <begin position="77"/>
        <end position="100"/>
    </location>
</feature>
<dbReference type="GO" id="GO:0140359">
    <property type="term" value="F:ABC-type transporter activity"/>
    <property type="evidence" value="ECO:0007669"/>
    <property type="project" value="InterPro"/>
</dbReference>
<evidence type="ECO:0000313" key="2">
    <source>
        <dbReference type="EMBL" id="MDQ1104111.1"/>
    </source>
</evidence>
<dbReference type="EMBL" id="JAUTAN010000001">
    <property type="protein sequence ID" value="MDQ1104111.1"/>
    <property type="molecule type" value="Genomic_DNA"/>
</dbReference>
<feature type="transmembrane region" description="Helical" evidence="1">
    <location>
        <begin position="20"/>
        <end position="40"/>
    </location>
</feature>
<dbReference type="Pfam" id="PF12679">
    <property type="entry name" value="ABC2_membrane_2"/>
    <property type="match status" value="1"/>
</dbReference>
<dbReference type="RefSeq" id="WP_307199488.1">
    <property type="nucleotide sequence ID" value="NZ_JAUTAN010000001.1"/>
</dbReference>
<dbReference type="AlphaFoldDB" id="A0AAJ1U420"/>
<feature type="transmembrane region" description="Helical" evidence="1">
    <location>
        <begin position="188"/>
        <end position="208"/>
    </location>
</feature>
<feature type="transmembrane region" description="Helical" evidence="1">
    <location>
        <begin position="121"/>
        <end position="147"/>
    </location>
</feature>
<evidence type="ECO:0000256" key="1">
    <source>
        <dbReference type="SAM" id="Phobius"/>
    </source>
</evidence>
<comment type="caution">
    <text evidence="2">The sequence shown here is derived from an EMBL/GenBank/DDBJ whole genome shotgun (WGS) entry which is preliminary data.</text>
</comment>
<feature type="transmembrane region" description="Helical" evidence="1">
    <location>
        <begin position="239"/>
        <end position="259"/>
    </location>
</feature>
<keyword evidence="1" id="KW-1133">Transmembrane helix</keyword>
<dbReference type="Proteomes" id="UP001239215">
    <property type="component" value="Unassembled WGS sequence"/>
</dbReference>
<protein>
    <submittedName>
        <fullName evidence="2">ABC-2 type transport system permease protein</fullName>
    </submittedName>
</protein>
<gene>
    <name evidence="2" type="ORF">QE405_001395</name>
</gene>
<keyword evidence="1" id="KW-0812">Transmembrane</keyword>
<sequence>MSSTSELVNRGLQAQRRATVVWTVALLLLAASVVSVWPSMEESGSLDSLSSGLSPDVAAAFGLDQIATASGYLRGNLYAVLLPLLLGLMALTAATSLTAGDEEAGRLELLLALPVRRRTVFLTRLLTVVVSLAVVSVLVGLLVAGWVAALDMDVSTTGVAAGTTATSLLAALHACLAYAAACSGLSRSATMAVAGGVLVLGYLLHAIAPLSSALEPLAVVSPWEWALGSNPLETGFDPVGLLALLVASVVVTAVGTALVERRDVRTA</sequence>
<keyword evidence="1" id="KW-0472">Membrane</keyword>
<evidence type="ECO:0000313" key="3">
    <source>
        <dbReference type="Proteomes" id="UP001239215"/>
    </source>
</evidence>
<dbReference type="GO" id="GO:0005886">
    <property type="term" value="C:plasma membrane"/>
    <property type="evidence" value="ECO:0007669"/>
    <property type="project" value="UniProtKB-SubCell"/>
</dbReference>